<keyword evidence="2" id="KW-1185">Reference proteome</keyword>
<reference evidence="1 2" key="1">
    <citation type="journal article" date="2020" name="Nature">
        <title>Six reference-quality genomes reveal evolution of bat adaptations.</title>
        <authorList>
            <person name="Jebb D."/>
            <person name="Huang Z."/>
            <person name="Pippel M."/>
            <person name="Hughes G.M."/>
            <person name="Lavrichenko K."/>
            <person name="Devanna P."/>
            <person name="Winkler S."/>
            <person name="Jermiin L.S."/>
            <person name="Skirmuntt E.C."/>
            <person name="Katzourakis A."/>
            <person name="Burkitt-Gray L."/>
            <person name="Ray D.A."/>
            <person name="Sullivan K.A.M."/>
            <person name="Roscito J.G."/>
            <person name="Kirilenko B.M."/>
            <person name="Davalos L.M."/>
            <person name="Corthals A.P."/>
            <person name="Power M.L."/>
            <person name="Jones G."/>
            <person name="Ransome R.D."/>
            <person name="Dechmann D.K.N."/>
            <person name="Locatelli A.G."/>
            <person name="Puechmaille S.J."/>
            <person name="Fedrigo O."/>
            <person name="Jarvis E.D."/>
            <person name="Hiller M."/>
            <person name="Vernes S.C."/>
            <person name="Myers E.W."/>
            <person name="Teeling E.C."/>
        </authorList>
    </citation>
    <scope>NUCLEOTIDE SEQUENCE [LARGE SCALE GENOMIC DNA]</scope>
    <source>
        <strain evidence="1">MRouAeg1</strain>
        <tissue evidence="1">Muscle</tissue>
    </source>
</reference>
<evidence type="ECO:0000313" key="2">
    <source>
        <dbReference type="Proteomes" id="UP000593571"/>
    </source>
</evidence>
<evidence type="ECO:0000313" key="1">
    <source>
        <dbReference type="EMBL" id="KAF6465843.1"/>
    </source>
</evidence>
<gene>
    <name evidence="1" type="ORF">HJG63_011228</name>
</gene>
<organism evidence="1 2">
    <name type="scientific">Rousettus aegyptiacus</name>
    <name type="common">Egyptian fruit bat</name>
    <name type="synonym">Pteropus aegyptiacus</name>
    <dbReference type="NCBI Taxonomy" id="9407"/>
    <lineage>
        <taxon>Eukaryota</taxon>
        <taxon>Metazoa</taxon>
        <taxon>Chordata</taxon>
        <taxon>Craniata</taxon>
        <taxon>Vertebrata</taxon>
        <taxon>Euteleostomi</taxon>
        <taxon>Mammalia</taxon>
        <taxon>Eutheria</taxon>
        <taxon>Laurasiatheria</taxon>
        <taxon>Chiroptera</taxon>
        <taxon>Yinpterochiroptera</taxon>
        <taxon>Pteropodoidea</taxon>
        <taxon>Pteropodidae</taxon>
        <taxon>Rousettinae</taxon>
        <taxon>Rousettus</taxon>
    </lineage>
</organism>
<dbReference type="EMBL" id="JACASE010000005">
    <property type="protein sequence ID" value="KAF6465843.1"/>
    <property type="molecule type" value="Genomic_DNA"/>
</dbReference>
<accession>A0A7J8H0L6</accession>
<dbReference type="AlphaFoldDB" id="A0A7J8H0L6"/>
<proteinExistence type="predicted"/>
<name>A0A7J8H0L6_ROUAE</name>
<sequence>MSHHLILVRTGAPRAAILESTQGLQEQGQSIFQLVGSFCKIPLAGNFFSLYYYFLSIHYFTLYKFIFPPLSIEITLMGDYPLIPESPIRFFFLSLSQQKYILKKKKIKFNMFCQIKFHVVDQFLCQNNPLDLVMTGLCFF</sequence>
<protein>
    <submittedName>
        <fullName evidence="1">Uncharacterized protein</fullName>
    </submittedName>
</protein>
<comment type="caution">
    <text evidence="1">The sequence shown here is derived from an EMBL/GenBank/DDBJ whole genome shotgun (WGS) entry which is preliminary data.</text>
</comment>
<dbReference type="Proteomes" id="UP000593571">
    <property type="component" value="Unassembled WGS sequence"/>
</dbReference>